<dbReference type="EMBL" id="JADINF010000038">
    <property type="protein sequence ID" value="MBO8423692.1"/>
    <property type="molecule type" value="Genomic_DNA"/>
</dbReference>
<feature type="active site" description="Proton donor/acceptor" evidence="5">
    <location>
        <position position="499"/>
    </location>
</feature>
<evidence type="ECO:0000256" key="6">
    <source>
        <dbReference type="PIRSR" id="PIRSR625650-2"/>
    </source>
</evidence>
<dbReference type="InterPro" id="IPR016171">
    <property type="entry name" value="Vanillyl_alc_oxidase_C-sub2"/>
</dbReference>
<dbReference type="PROSITE" id="PS51387">
    <property type="entry name" value="FAD_PCMH"/>
    <property type="match status" value="1"/>
</dbReference>
<evidence type="ECO:0000256" key="2">
    <source>
        <dbReference type="ARBA" id="ARBA00022630"/>
    </source>
</evidence>
<dbReference type="Gene3D" id="3.30.300.330">
    <property type="match status" value="1"/>
</dbReference>
<evidence type="ECO:0000313" key="9">
    <source>
        <dbReference type="EMBL" id="MBO8423692.1"/>
    </source>
</evidence>
<dbReference type="InterPro" id="IPR004113">
    <property type="entry name" value="FAD-bd_oxidored_4_C"/>
</dbReference>
<dbReference type="InterPro" id="IPR006094">
    <property type="entry name" value="Oxid_FAD_bind_N"/>
</dbReference>
<sequence length="591" mass="66989">MSKPYKGFRPPWIEERAPEGSYREIFKWGDHTETKIPKESLYKMMKEIFKMTDEDFKEPREIGYDKVSYDVPVGLDEDKLDALRAIVGAANVRTDDYARLSVAYGKTMHDLMRLRKKVIENIPDVVLYPENKEQIEKIVAYASKEKIPLYVYGGGSSVTRGVECMKGGISLDMRLNFNKVIAFNEINQTITVEAGMSGPQLEAHLNNAVKEFGAKRAYTCGHFPQSFEYSSVGGWTVTRGAGQNSTYYGKIEHIVLGQEYATPAGIIKTDDYAAKACGPDINQIMMGSEGAFGVLTHVTLRFFRYMPENRVKFSYLFKSWADGQAAAREIMQGEFGMPSVFRLSDPEETELMLRLYGVDEIPGALKIFNALGYPQFDINKSLEGEVNGEGKCLFLGWSEGERGFARNQARQVRKICTAYGALPLGSFPVKGWEKGRFKDPYLRDAMQDFGIMTDTLECTVNWDNMDKVHKYVRAYCKSRPNTICTTHLSHAYPQGANLYFIFITKMSELDDYLQYHRGILDHIQASGAAISHHHGIGKMFAPWLEGFLGSNQMDIIRCLKKHFDPDDVMNPGGTIAVDLDESEKRYLREKW</sequence>
<name>A0A940DGI4_9FIRM</name>
<dbReference type="GO" id="GO:0008609">
    <property type="term" value="F:alkylglycerone-phosphate synthase activity"/>
    <property type="evidence" value="ECO:0007669"/>
    <property type="project" value="InterPro"/>
</dbReference>
<dbReference type="GO" id="GO:0016491">
    <property type="term" value="F:oxidoreductase activity"/>
    <property type="evidence" value="ECO:0007669"/>
    <property type="project" value="UniProtKB-KW"/>
</dbReference>
<dbReference type="SUPFAM" id="SSF55103">
    <property type="entry name" value="FAD-linked oxidases, C-terminal domain"/>
    <property type="match status" value="1"/>
</dbReference>
<evidence type="ECO:0000256" key="7">
    <source>
        <dbReference type="PIRSR" id="PIRSR625650-4"/>
    </source>
</evidence>
<dbReference type="Pfam" id="PF01565">
    <property type="entry name" value="FAD_binding_4"/>
    <property type="match status" value="1"/>
</dbReference>
<dbReference type="SUPFAM" id="SSF56176">
    <property type="entry name" value="FAD-binding/transporter-associated domain-like"/>
    <property type="match status" value="1"/>
</dbReference>
<keyword evidence="4" id="KW-0560">Oxidoreductase</keyword>
<dbReference type="Gene3D" id="3.30.70.3450">
    <property type="match status" value="1"/>
</dbReference>
<dbReference type="InterPro" id="IPR025650">
    <property type="entry name" value="Alkyl-DHAP_Synthase"/>
</dbReference>
<feature type="site" description="Important for enzyme activity" evidence="7">
    <location>
        <position position="342"/>
    </location>
</feature>
<reference evidence="9" key="2">
    <citation type="journal article" date="2021" name="PeerJ">
        <title>Extensive microbial diversity within the chicken gut microbiome revealed by metagenomics and culture.</title>
        <authorList>
            <person name="Gilroy R."/>
            <person name="Ravi A."/>
            <person name="Getino M."/>
            <person name="Pursley I."/>
            <person name="Horton D.L."/>
            <person name="Alikhan N.F."/>
            <person name="Baker D."/>
            <person name="Gharbi K."/>
            <person name="Hall N."/>
            <person name="Watson M."/>
            <person name="Adriaenssens E.M."/>
            <person name="Foster-Nyarko E."/>
            <person name="Jarju S."/>
            <person name="Secka A."/>
            <person name="Antonio M."/>
            <person name="Oren A."/>
            <person name="Chaudhuri R.R."/>
            <person name="La Ragione R."/>
            <person name="Hildebrand F."/>
            <person name="Pallen M.J."/>
        </authorList>
    </citation>
    <scope>NUCLEOTIDE SEQUENCE</scope>
    <source>
        <strain evidence="9">517</strain>
    </source>
</reference>
<comment type="similarity">
    <text evidence="1">Belongs to the FAD-binding oxidoreductase/transferase type 4 family.</text>
</comment>
<feature type="domain" description="FAD-binding PCMH-type" evidence="8">
    <location>
        <begin position="119"/>
        <end position="305"/>
    </location>
</feature>
<gene>
    <name evidence="9" type="ORF">IAB16_01525</name>
</gene>
<evidence type="ECO:0000259" key="8">
    <source>
        <dbReference type="PROSITE" id="PS51387"/>
    </source>
</evidence>
<evidence type="ECO:0000313" key="10">
    <source>
        <dbReference type="Proteomes" id="UP000727857"/>
    </source>
</evidence>
<dbReference type="InterPro" id="IPR016164">
    <property type="entry name" value="FAD-linked_Oxase-like_C"/>
</dbReference>
<keyword evidence="2" id="KW-0285">Flavoprotein</keyword>
<comment type="caution">
    <text evidence="9">The sequence shown here is derived from an EMBL/GenBank/DDBJ whole genome shotgun (WGS) entry which is preliminary data.</text>
</comment>
<feature type="binding site" evidence="6">
    <location>
        <position position="443"/>
    </location>
    <ligand>
        <name>substrate</name>
    </ligand>
</feature>
<protein>
    <submittedName>
        <fullName evidence="9">FAD-binding oxidoreductase</fullName>
    </submittedName>
</protein>
<dbReference type="InterPro" id="IPR016169">
    <property type="entry name" value="FAD-bd_PCMH_sub2"/>
</dbReference>
<accession>A0A940DGI4</accession>
<dbReference type="InterPro" id="IPR036318">
    <property type="entry name" value="FAD-bd_PCMH-like_sf"/>
</dbReference>
<dbReference type="PANTHER" id="PTHR46568:SF1">
    <property type="entry name" value="ALKYLDIHYDROXYACETONEPHOSPHATE SYNTHASE, PEROXISOMAL"/>
    <property type="match status" value="1"/>
</dbReference>
<dbReference type="GO" id="GO:0008610">
    <property type="term" value="P:lipid biosynthetic process"/>
    <property type="evidence" value="ECO:0007669"/>
    <property type="project" value="InterPro"/>
</dbReference>
<dbReference type="Gene3D" id="3.30.465.10">
    <property type="match status" value="1"/>
</dbReference>
<dbReference type="Pfam" id="PF02913">
    <property type="entry name" value="FAD-oxidase_C"/>
    <property type="match status" value="1"/>
</dbReference>
<dbReference type="PANTHER" id="PTHR46568">
    <property type="entry name" value="ALKYLDIHYDROXYACETONEPHOSPHATE SYNTHASE, PEROXISOMAL"/>
    <property type="match status" value="1"/>
</dbReference>
<evidence type="ECO:0000256" key="3">
    <source>
        <dbReference type="ARBA" id="ARBA00022827"/>
    </source>
</evidence>
<dbReference type="Gene3D" id="1.10.45.10">
    <property type="entry name" value="Vanillyl-alcohol Oxidase, Chain A, domain 4"/>
    <property type="match status" value="1"/>
</dbReference>
<evidence type="ECO:0000256" key="1">
    <source>
        <dbReference type="ARBA" id="ARBA00008000"/>
    </source>
</evidence>
<evidence type="ECO:0000256" key="5">
    <source>
        <dbReference type="PIRSR" id="PIRSR625650-1"/>
    </source>
</evidence>
<dbReference type="InterPro" id="IPR016166">
    <property type="entry name" value="FAD-bd_PCMH"/>
</dbReference>
<dbReference type="AlphaFoldDB" id="A0A940DGI4"/>
<dbReference type="GO" id="GO:0071949">
    <property type="term" value="F:FAD binding"/>
    <property type="evidence" value="ECO:0007669"/>
    <property type="project" value="InterPro"/>
</dbReference>
<dbReference type="Proteomes" id="UP000727857">
    <property type="component" value="Unassembled WGS sequence"/>
</dbReference>
<organism evidence="9 10">
    <name type="scientific">Candidatus Stercoripulliclostridium pullicola</name>
    <dbReference type="NCBI Taxonomy" id="2840953"/>
    <lineage>
        <taxon>Bacteria</taxon>
        <taxon>Bacillati</taxon>
        <taxon>Bacillota</taxon>
        <taxon>Clostridia</taxon>
        <taxon>Eubacteriales</taxon>
        <taxon>Candidatus Stercoripulliclostridium</taxon>
    </lineage>
</organism>
<evidence type="ECO:0000256" key="4">
    <source>
        <dbReference type="ARBA" id="ARBA00023002"/>
    </source>
</evidence>
<proteinExistence type="inferred from homology"/>
<reference evidence="9" key="1">
    <citation type="submission" date="2020-10" db="EMBL/GenBank/DDBJ databases">
        <authorList>
            <person name="Gilroy R."/>
        </authorList>
    </citation>
    <scope>NUCLEOTIDE SEQUENCE</scope>
    <source>
        <strain evidence="9">517</strain>
    </source>
</reference>
<keyword evidence="3" id="KW-0274">FAD</keyword>